<proteinExistence type="inferred from homology"/>
<comment type="subcellular location">
    <subcellularLocation>
        <location evidence="1">Membrane</location>
        <topology evidence="1">Single-pass membrane protein</topology>
    </subcellularLocation>
</comment>
<evidence type="ECO:0000259" key="7">
    <source>
        <dbReference type="SMART" id="SM00244"/>
    </source>
</evidence>
<dbReference type="NCBIfam" id="TIGR01932">
    <property type="entry name" value="hflC"/>
    <property type="match status" value="1"/>
</dbReference>
<evidence type="ECO:0000313" key="8">
    <source>
        <dbReference type="EMBL" id="QGQ26884.1"/>
    </source>
</evidence>
<name>A0A6I6AJF2_9PLAN</name>
<keyword evidence="3" id="KW-0812">Transmembrane</keyword>
<dbReference type="Pfam" id="PF01145">
    <property type="entry name" value="Band_7"/>
    <property type="match status" value="1"/>
</dbReference>
<evidence type="ECO:0000256" key="1">
    <source>
        <dbReference type="ARBA" id="ARBA00004167"/>
    </source>
</evidence>
<dbReference type="CDD" id="cd03405">
    <property type="entry name" value="SPFH_HflC"/>
    <property type="match status" value="1"/>
</dbReference>
<dbReference type="GO" id="GO:0006508">
    <property type="term" value="P:proteolysis"/>
    <property type="evidence" value="ECO:0007669"/>
    <property type="project" value="UniProtKB-KW"/>
</dbReference>
<dbReference type="InterPro" id="IPR010200">
    <property type="entry name" value="HflC"/>
</dbReference>
<dbReference type="PIRSF" id="PIRSF005651">
    <property type="entry name" value="HflC"/>
    <property type="match status" value="1"/>
</dbReference>
<reference evidence="8 9" key="1">
    <citation type="submission" date="2019-09" db="EMBL/GenBank/DDBJ databases">
        <title>Gimesia benthica sp. nov., a novel bacterium isolated from deep-sea water of the Northwest Indian Ocean.</title>
        <authorList>
            <person name="Dai X."/>
        </authorList>
    </citation>
    <scope>NUCLEOTIDE SEQUENCE [LARGE SCALE GENOMIC DNA]</scope>
    <source>
        <strain evidence="8 9">E7</strain>
    </source>
</reference>
<dbReference type="Gene3D" id="3.30.479.30">
    <property type="entry name" value="Band 7 domain"/>
    <property type="match status" value="1"/>
</dbReference>
<gene>
    <name evidence="8" type="primary">hflC</name>
    <name evidence="8" type="ORF">F1728_04635</name>
</gene>
<dbReference type="Proteomes" id="UP000427281">
    <property type="component" value="Chromosome"/>
</dbReference>
<evidence type="ECO:0000256" key="6">
    <source>
        <dbReference type="PIRNR" id="PIRNR005651"/>
    </source>
</evidence>
<evidence type="ECO:0000256" key="3">
    <source>
        <dbReference type="ARBA" id="ARBA00022692"/>
    </source>
</evidence>
<dbReference type="AlphaFoldDB" id="A0A6I6AJF2"/>
<sequence length="327" mass="37209">MIVLIVVVAVVARASVFTIDEATQAIVVQFGAPVGDPVTEPGLHYRIPFIQEVRKFDKRLLSWDGDPNQVPTVEEQFISVDTTARWKIVDPLKFLQSVQDEAGARNRLNDILDSVVRDKIASSPLVNIVRSKDWEVTEEDLQRTMTGEREEEILLQKVEIGRGEMVRDILKTAQQQMPQYGIELVDIQIKRLDYVESVQRQVFERMIAERQRIAEQFRSEGQGRASEIEGETERMLAEIESEAQKEAEIIRGEADAEVTRIYSEAFGSDPEFYSFLRTLESYSESLGEGVTAILSSDSDYFRYLKSEAPAPDAVQNLKEKETDKQEN</sequence>
<evidence type="ECO:0000256" key="4">
    <source>
        <dbReference type="ARBA" id="ARBA00022989"/>
    </source>
</evidence>
<dbReference type="GO" id="GO:0008233">
    <property type="term" value="F:peptidase activity"/>
    <property type="evidence" value="ECO:0007669"/>
    <property type="project" value="UniProtKB-KW"/>
</dbReference>
<dbReference type="InterPro" id="IPR036013">
    <property type="entry name" value="Band_7/SPFH_dom_sf"/>
</dbReference>
<evidence type="ECO:0000256" key="2">
    <source>
        <dbReference type="ARBA" id="ARBA00007862"/>
    </source>
</evidence>
<organism evidence="8 9">
    <name type="scientific">Gimesia benthica</name>
    <dbReference type="NCBI Taxonomy" id="2608982"/>
    <lineage>
        <taxon>Bacteria</taxon>
        <taxon>Pseudomonadati</taxon>
        <taxon>Planctomycetota</taxon>
        <taxon>Planctomycetia</taxon>
        <taxon>Planctomycetales</taxon>
        <taxon>Planctomycetaceae</taxon>
        <taxon>Gimesia</taxon>
    </lineage>
</organism>
<dbReference type="PANTHER" id="PTHR42911">
    <property type="entry name" value="MODULATOR OF FTSH PROTEASE HFLC"/>
    <property type="match status" value="1"/>
</dbReference>
<keyword evidence="5" id="KW-0472">Membrane</keyword>
<keyword evidence="4" id="KW-1133">Transmembrane helix</keyword>
<evidence type="ECO:0000256" key="5">
    <source>
        <dbReference type="ARBA" id="ARBA00023136"/>
    </source>
</evidence>
<dbReference type="EMBL" id="CP043930">
    <property type="protein sequence ID" value="QGQ26884.1"/>
    <property type="molecule type" value="Genomic_DNA"/>
</dbReference>
<keyword evidence="9" id="KW-1185">Reference proteome</keyword>
<comment type="similarity">
    <text evidence="2 6">Belongs to the band 7/mec-2 family. HflC subfamily.</text>
</comment>
<dbReference type="InterPro" id="IPR001107">
    <property type="entry name" value="Band_7"/>
</dbReference>
<dbReference type="GO" id="GO:0016020">
    <property type="term" value="C:membrane"/>
    <property type="evidence" value="ECO:0007669"/>
    <property type="project" value="UniProtKB-SubCell"/>
</dbReference>
<keyword evidence="8" id="KW-0645">Protease</keyword>
<accession>A0A6I6AJF2</accession>
<comment type="function">
    <text evidence="6">HflC and HflK could regulate a protease.</text>
</comment>
<protein>
    <recommendedName>
        <fullName evidence="6">Protein HflC</fullName>
    </recommendedName>
</protein>
<dbReference type="SUPFAM" id="SSF117892">
    <property type="entry name" value="Band 7/SPFH domain"/>
    <property type="match status" value="1"/>
</dbReference>
<dbReference type="PANTHER" id="PTHR42911:SF1">
    <property type="entry name" value="MODULATOR OF FTSH PROTEASE HFLC"/>
    <property type="match status" value="1"/>
</dbReference>
<dbReference type="SMART" id="SM00244">
    <property type="entry name" value="PHB"/>
    <property type="match status" value="1"/>
</dbReference>
<dbReference type="KEGG" id="gim:F1728_04635"/>
<evidence type="ECO:0000313" key="9">
    <source>
        <dbReference type="Proteomes" id="UP000427281"/>
    </source>
</evidence>
<feature type="domain" description="Band 7" evidence="7">
    <location>
        <begin position="14"/>
        <end position="206"/>
    </location>
</feature>
<keyword evidence="8" id="KW-0378">Hydrolase</keyword>